<dbReference type="STRING" id="7222.B4JC84"/>
<feature type="region of interest" description="Disordered" evidence="5">
    <location>
        <begin position="249"/>
        <end position="275"/>
    </location>
</feature>
<proteinExistence type="predicted"/>
<dbReference type="eggNOG" id="KOG2211">
    <property type="taxonomic scope" value="Eukaryota"/>
</dbReference>
<dbReference type="GO" id="GO:0006891">
    <property type="term" value="P:intra-Golgi vesicle-mediated transport"/>
    <property type="evidence" value="ECO:0007669"/>
    <property type="project" value="InterPro"/>
</dbReference>
<reference evidence="8 9" key="1">
    <citation type="journal article" date="2007" name="Nature">
        <title>Evolution of genes and genomes on the Drosophila phylogeny.</title>
        <authorList>
            <consortium name="Drosophila 12 Genomes Consortium"/>
            <person name="Clark A.G."/>
            <person name="Eisen M.B."/>
            <person name="Smith D.R."/>
            <person name="Bergman C.M."/>
            <person name="Oliver B."/>
            <person name="Markow T.A."/>
            <person name="Kaufman T.C."/>
            <person name="Kellis M."/>
            <person name="Gelbart W."/>
            <person name="Iyer V.N."/>
            <person name="Pollard D.A."/>
            <person name="Sackton T.B."/>
            <person name="Larracuente A.M."/>
            <person name="Singh N.D."/>
            <person name="Abad J.P."/>
            <person name="Abt D.N."/>
            <person name="Adryan B."/>
            <person name="Aguade M."/>
            <person name="Akashi H."/>
            <person name="Anderson W.W."/>
            <person name="Aquadro C.F."/>
            <person name="Ardell D.H."/>
            <person name="Arguello R."/>
            <person name="Artieri C.G."/>
            <person name="Barbash D.A."/>
            <person name="Barker D."/>
            <person name="Barsanti P."/>
            <person name="Batterham P."/>
            <person name="Batzoglou S."/>
            <person name="Begun D."/>
            <person name="Bhutkar A."/>
            <person name="Blanco E."/>
            <person name="Bosak S.A."/>
            <person name="Bradley R.K."/>
            <person name="Brand A.D."/>
            <person name="Brent M.R."/>
            <person name="Brooks A.N."/>
            <person name="Brown R.H."/>
            <person name="Butlin R.K."/>
            <person name="Caggese C."/>
            <person name="Calvi B.R."/>
            <person name="Bernardo de Carvalho A."/>
            <person name="Caspi A."/>
            <person name="Castrezana S."/>
            <person name="Celniker S.E."/>
            <person name="Chang J.L."/>
            <person name="Chapple C."/>
            <person name="Chatterji S."/>
            <person name="Chinwalla A."/>
            <person name="Civetta A."/>
            <person name="Clifton S.W."/>
            <person name="Comeron J.M."/>
            <person name="Costello J.C."/>
            <person name="Coyne J.A."/>
            <person name="Daub J."/>
            <person name="David R.G."/>
            <person name="Delcher A.L."/>
            <person name="Delehaunty K."/>
            <person name="Do C.B."/>
            <person name="Ebling H."/>
            <person name="Edwards K."/>
            <person name="Eickbush T."/>
            <person name="Evans J.D."/>
            <person name="Filipski A."/>
            <person name="Findeiss S."/>
            <person name="Freyhult E."/>
            <person name="Fulton L."/>
            <person name="Fulton R."/>
            <person name="Garcia A.C."/>
            <person name="Gardiner A."/>
            <person name="Garfield D.A."/>
            <person name="Garvin B.E."/>
            <person name="Gibson G."/>
            <person name="Gilbert D."/>
            <person name="Gnerre S."/>
            <person name="Godfrey J."/>
            <person name="Good R."/>
            <person name="Gotea V."/>
            <person name="Gravely B."/>
            <person name="Greenberg A.J."/>
            <person name="Griffiths-Jones S."/>
            <person name="Gross S."/>
            <person name="Guigo R."/>
            <person name="Gustafson E.A."/>
            <person name="Haerty W."/>
            <person name="Hahn M.W."/>
            <person name="Halligan D.L."/>
            <person name="Halpern A.L."/>
            <person name="Halter G.M."/>
            <person name="Han M.V."/>
            <person name="Heger A."/>
            <person name="Hillier L."/>
            <person name="Hinrichs A.S."/>
            <person name="Holmes I."/>
            <person name="Hoskins R.A."/>
            <person name="Hubisz M.J."/>
            <person name="Hultmark D."/>
            <person name="Huntley M.A."/>
            <person name="Jaffe D.B."/>
            <person name="Jagadeeshan S."/>
            <person name="Jeck W.R."/>
            <person name="Johnson J."/>
            <person name="Jones C.D."/>
            <person name="Jordan W.C."/>
            <person name="Karpen G.H."/>
            <person name="Kataoka E."/>
            <person name="Keightley P.D."/>
            <person name="Kheradpour P."/>
            <person name="Kirkness E.F."/>
            <person name="Koerich L.B."/>
            <person name="Kristiansen K."/>
            <person name="Kudrna D."/>
            <person name="Kulathinal R.J."/>
            <person name="Kumar S."/>
            <person name="Kwok R."/>
            <person name="Lander E."/>
            <person name="Langley C.H."/>
            <person name="Lapoint R."/>
            <person name="Lazzaro B.P."/>
            <person name="Lee S.J."/>
            <person name="Levesque L."/>
            <person name="Li R."/>
            <person name="Lin C.F."/>
            <person name="Lin M.F."/>
            <person name="Lindblad-Toh K."/>
            <person name="Llopart A."/>
            <person name="Long M."/>
            <person name="Low L."/>
            <person name="Lozovsky E."/>
            <person name="Lu J."/>
            <person name="Luo M."/>
            <person name="Machado C.A."/>
            <person name="Makalowski W."/>
            <person name="Marzo M."/>
            <person name="Matsuda M."/>
            <person name="Matzkin L."/>
            <person name="McAllister B."/>
            <person name="McBride C.S."/>
            <person name="McKernan B."/>
            <person name="McKernan K."/>
            <person name="Mendez-Lago M."/>
            <person name="Minx P."/>
            <person name="Mollenhauer M.U."/>
            <person name="Montooth K."/>
            <person name="Mount S.M."/>
            <person name="Mu X."/>
            <person name="Myers E."/>
            <person name="Negre B."/>
            <person name="Newfeld S."/>
            <person name="Nielsen R."/>
            <person name="Noor M.A."/>
            <person name="O'Grady P."/>
            <person name="Pachter L."/>
            <person name="Papaceit M."/>
            <person name="Parisi M.J."/>
            <person name="Parisi M."/>
            <person name="Parts L."/>
            <person name="Pedersen J.S."/>
            <person name="Pesole G."/>
            <person name="Phillippy A.M."/>
            <person name="Ponting C.P."/>
            <person name="Pop M."/>
            <person name="Porcelli D."/>
            <person name="Powell J.R."/>
            <person name="Prohaska S."/>
            <person name="Pruitt K."/>
            <person name="Puig M."/>
            <person name="Quesneville H."/>
            <person name="Ram K.R."/>
            <person name="Rand D."/>
            <person name="Rasmussen M.D."/>
            <person name="Reed L.K."/>
            <person name="Reenan R."/>
            <person name="Reily A."/>
            <person name="Remington K.A."/>
            <person name="Rieger T.T."/>
            <person name="Ritchie M.G."/>
            <person name="Robin C."/>
            <person name="Rogers Y.H."/>
            <person name="Rohde C."/>
            <person name="Rozas J."/>
            <person name="Rubenfield M.J."/>
            <person name="Ruiz A."/>
            <person name="Russo S."/>
            <person name="Salzberg S.L."/>
            <person name="Sanchez-Gracia A."/>
            <person name="Saranga D.J."/>
            <person name="Sato H."/>
            <person name="Schaeffer S.W."/>
            <person name="Schatz M.C."/>
            <person name="Schlenke T."/>
            <person name="Schwartz R."/>
            <person name="Segarra C."/>
            <person name="Singh R.S."/>
            <person name="Sirot L."/>
            <person name="Sirota M."/>
            <person name="Sisneros N.B."/>
            <person name="Smith C.D."/>
            <person name="Smith T.F."/>
            <person name="Spieth J."/>
            <person name="Stage D.E."/>
            <person name="Stark A."/>
            <person name="Stephan W."/>
            <person name="Strausberg R.L."/>
            <person name="Strempel S."/>
            <person name="Sturgill D."/>
            <person name="Sutton G."/>
            <person name="Sutton G.G."/>
            <person name="Tao W."/>
            <person name="Teichmann S."/>
            <person name="Tobari Y.N."/>
            <person name="Tomimura Y."/>
            <person name="Tsolas J.M."/>
            <person name="Valente V.L."/>
            <person name="Venter E."/>
            <person name="Venter J.C."/>
            <person name="Vicario S."/>
            <person name="Vieira F.G."/>
            <person name="Vilella A.J."/>
            <person name="Villasante A."/>
            <person name="Walenz B."/>
            <person name="Wang J."/>
            <person name="Wasserman M."/>
            <person name="Watts T."/>
            <person name="Wilson D."/>
            <person name="Wilson R.K."/>
            <person name="Wing R.A."/>
            <person name="Wolfner M.F."/>
            <person name="Wong A."/>
            <person name="Wong G.K."/>
            <person name="Wu C.I."/>
            <person name="Wu G."/>
            <person name="Yamamoto D."/>
            <person name="Yang H.P."/>
            <person name="Yang S.P."/>
            <person name="Yorke J.A."/>
            <person name="Yoshida K."/>
            <person name="Zdobnov E."/>
            <person name="Zhang P."/>
            <person name="Zhang Y."/>
            <person name="Zimin A.V."/>
            <person name="Baldwin J."/>
            <person name="Abdouelleil A."/>
            <person name="Abdulkadir J."/>
            <person name="Abebe A."/>
            <person name="Abera B."/>
            <person name="Abreu J."/>
            <person name="Acer S.C."/>
            <person name="Aftuck L."/>
            <person name="Alexander A."/>
            <person name="An P."/>
            <person name="Anderson E."/>
            <person name="Anderson S."/>
            <person name="Arachi H."/>
            <person name="Azer M."/>
            <person name="Bachantsang P."/>
            <person name="Barry A."/>
            <person name="Bayul T."/>
            <person name="Berlin A."/>
            <person name="Bessette D."/>
            <person name="Bloom T."/>
            <person name="Blye J."/>
            <person name="Boguslavskiy L."/>
            <person name="Bonnet C."/>
            <person name="Boukhgalter B."/>
            <person name="Bourzgui I."/>
            <person name="Brown A."/>
            <person name="Cahill P."/>
            <person name="Channer S."/>
            <person name="Cheshatsang Y."/>
            <person name="Chuda L."/>
            <person name="Citroen M."/>
            <person name="Collymore A."/>
            <person name="Cooke P."/>
            <person name="Costello M."/>
            <person name="D'Aco K."/>
            <person name="Daza R."/>
            <person name="De Haan G."/>
            <person name="DeGray S."/>
            <person name="DeMaso C."/>
            <person name="Dhargay N."/>
            <person name="Dooley K."/>
            <person name="Dooley E."/>
            <person name="Doricent M."/>
            <person name="Dorje P."/>
            <person name="Dorjee K."/>
            <person name="Dupes A."/>
            <person name="Elong R."/>
            <person name="Falk J."/>
            <person name="Farina A."/>
            <person name="Faro S."/>
            <person name="Ferguson D."/>
            <person name="Fisher S."/>
            <person name="Foley C.D."/>
            <person name="Franke A."/>
            <person name="Friedrich D."/>
            <person name="Gadbois L."/>
            <person name="Gearin G."/>
            <person name="Gearin C.R."/>
            <person name="Giannoukos G."/>
            <person name="Goode T."/>
            <person name="Graham J."/>
            <person name="Grandbois E."/>
            <person name="Grewal S."/>
            <person name="Gyaltsen K."/>
            <person name="Hafez N."/>
            <person name="Hagos B."/>
            <person name="Hall J."/>
            <person name="Henson C."/>
            <person name="Hollinger A."/>
            <person name="Honan T."/>
            <person name="Huard M.D."/>
            <person name="Hughes L."/>
            <person name="Hurhula B."/>
            <person name="Husby M.E."/>
            <person name="Kamat A."/>
            <person name="Kanga B."/>
            <person name="Kashin S."/>
            <person name="Khazanovich D."/>
            <person name="Kisner P."/>
            <person name="Lance K."/>
            <person name="Lara M."/>
            <person name="Lee W."/>
            <person name="Lennon N."/>
            <person name="Letendre F."/>
            <person name="LeVine R."/>
            <person name="Lipovsky A."/>
            <person name="Liu X."/>
            <person name="Liu J."/>
            <person name="Liu S."/>
            <person name="Lokyitsang T."/>
            <person name="Lokyitsang Y."/>
            <person name="Lubonja R."/>
            <person name="Lui A."/>
            <person name="MacDonald P."/>
            <person name="Magnisalis V."/>
            <person name="Maru K."/>
            <person name="Matthews C."/>
            <person name="McCusker W."/>
            <person name="McDonough S."/>
            <person name="Mehta T."/>
            <person name="Meldrim J."/>
            <person name="Meneus L."/>
            <person name="Mihai O."/>
            <person name="Mihalev A."/>
            <person name="Mihova T."/>
            <person name="Mittelman R."/>
            <person name="Mlenga V."/>
            <person name="Montmayeur A."/>
            <person name="Mulrain L."/>
            <person name="Navidi A."/>
            <person name="Naylor J."/>
            <person name="Negash T."/>
            <person name="Nguyen T."/>
            <person name="Nguyen N."/>
            <person name="Nicol R."/>
            <person name="Norbu C."/>
            <person name="Norbu N."/>
            <person name="Novod N."/>
            <person name="O'Neill B."/>
            <person name="Osman S."/>
            <person name="Markiewicz E."/>
            <person name="Oyono O.L."/>
            <person name="Patti C."/>
            <person name="Phunkhang P."/>
            <person name="Pierre F."/>
            <person name="Priest M."/>
            <person name="Raghuraman S."/>
            <person name="Rege F."/>
            <person name="Reyes R."/>
            <person name="Rise C."/>
            <person name="Rogov P."/>
            <person name="Ross K."/>
            <person name="Ryan E."/>
            <person name="Settipalli S."/>
            <person name="Shea T."/>
            <person name="Sherpa N."/>
            <person name="Shi L."/>
            <person name="Shih D."/>
            <person name="Sparrow T."/>
            <person name="Spaulding J."/>
            <person name="Stalker J."/>
            <person name="Stange-Thomann N."/>
            <person name="Stavropoulos S."/>
            <person name="Stone C."/>
            <person name="Strader C."/>
            <person name="Tesfaye S."/>
            <person name="Thomson T."/>
            <person name="Thoulutsang Y."/>
            <person name="Thoulutsang D."/>
            <person name="Topham K."/>
            <person name="Topping I."/>
            <person name="Tsamla T."/>
            <person name="Vassiliev H."/>
            <person name="Vo A."/>
            <person name="Wangchuk T."/>
            <person name="Wangdi T."/>
            <person name="Weiand M."/>
            <person name="Wilkinson J."/>
            <person name="Wilson A."/>
            <person name="Yadav S."/>
            <person name="Young G."/>
            <person name="Yu Q."/>
            <person name="Zembek L."/>
            <person name="Zhong D."/>
            <person name="Zimmer A."/>
            <person name="Zwirko Z."/>
            <person name="Jaffe D.B."/>
            <person name="Alvarez P."/>
            <person name="Brockman W."/>
            <person name="Butler J."/>
            <person name="Chin C."/>
            <person name="Gnerre S."/>
            <person name="Grabherr M."/>
            <person name="Kleber M."/>
            <person name="Mauceli E."/>
            <person name="MacCallum I."/>
        </authorList>
    </citation>
    <scope>NUCLEOTIDE SEQUENCE [LARGE SCALE GENOMIC DNA]</scope>
    <source>
        <strain evidence="9">Tucson 15287-2541.00</strain>
    </source>
</reference>
<evidence type="ECO:0000256" key="4">
    <source>
        <dbReference type="ARBA" id="ARBA00023136"/>
    </source>
</evidence>
<keyword evidence="4" id="KW-0472">Membrane</keyword>
<evidence type="ECO:0000256" key="3">
    <source>
        <dbReference type="ARBA" id="ARBA00023034"/>
    </source>
</evidence>
<dbReference type="KEGG" id="dgr:6562006"/>
<sequence>MMAASAPTPSKAKSTSEAVPTDDDYTSGMSHLTIGVQIQELSKRLQNTTEELHQQVRDKHGALLQQATHAGRFDAALNSLAEDVQRVRATGHRLKGQVDTQYQLVENQTQVLGRLHEVSHMLRSAGTLLTLTAKLKNTKDVLRQAELHFELGQLIEDKELKDIEFIQEERAYVISSRQKIRNLTQMQLVTGLQERNQMQVVNALKIFINFNTLEKSLENLLATFIADMEQSLKECFAGTDISVLNKADAMRSPTHGGSNGSSKSGAARGPGKAPQLTTTQNFRAKFWKSLHWLLYDELYESCTQIKLLKTALEQINQFGYTSEASDQCIPQRFWQRVQQLLRKSFDECPQHVNQTLQEGLSKLLTSARGLEQRLNNEFQFDNEIFAPLEVGYVSKCAANMKACLAGVDLPGNETVDNFIRIAFTELSAALIDSRLSNTIANVFIACGKELCTKLEAQIKLGADSKQVVDLPNLQQQQNTQLANVLYYYKDSVRRMLSDLQLQFEKTPGAARGNIARSLEQADLLIGTILQQIMESIISAISIIILSMHREPGLNTDRVSATGPSMYMKELQEFVTRVWSHHIELFDDKEMTGKCGHELAKRCIELFIHNLCILRPLSGAGRQRLKQDCQHMEQALKSLCPNLAELGKPSRLLRAMSLLIVQSSQELVKQTVGVDSLVPSYIVLLLLFGHAGGELQSPHTCANWSNERLIEWLDGHTAEREKLELISGALQRYRDNARRKNIQQYDEIYPMMVDYFEQALKAIT</sequence>
<evidence type="ECO:0000313" key="9">
    <source>
        <dbReference type="Proteomes" id="UP000001070"/>
    </source>
</evidence>
<feature type="compositionally biased region" description="Low complexity" evidence="5">
    <location>
        <begin position="1"/>
        <end position="16"/>
    </location>
</feature>
<feature type="domain" description="Conserved oligomeric Golgi complex subunit 5 helical" evidence="7">
    <location>
        <begin position="160"/>
        <end position="367"/>
    </location>
</feature>
<dbReference type="GO" id="GO:0000139">
    <property type="term" value="C:Golgi membrane"/>
    <property type="evidence" value="ECO:0007669"/>
    <property type="project" value="UniProtKB-SubCell"/>
</dbReference>
<protein>
    <recommendedName>
        <fullName evidence="2">Conserved oligomeric Golgi complex subunit 5</fullName>
    </recommendedName>
</protein>
<dbReference type="SMR" id="B4JC84"/>
<name>B4JC84_DROGR</name>
<keyword evidence="9" id="KW-1185">Reference proteome</keyword>
<dbReference type="InterPro" id="IPR048485">
    <property type="entry name" value="COG5_helical"/>
</dbReference>
<dbReference type="AlphaFoldDB" id="B4JC84"/>
<dbReference type="Proteomes" id="UP000001070">
    <property type="component" value="Unassembled WGS sequence"/>
</dbReference>
<feature type="domain" description="Conserved oligomeric Golgi complex subunit 5 N-terminal" evidence="6">
    <location>
        <begin position="30"/>
        <end position="135"/>
    </location>
</feature>
<dbReference type="HOGENOM" id="CLU_009839_1_1_1"/>
<dbReference type="GO" id="GO:0017119">
    <property type="term" value="C:Golgi transport complex"/>
    <property type="evidence" value="ECO:0007669"/>
    <property type="project" value="InterPro"/>
</dbReference>
<comment type="subcellular location">
    <subcellularLocation>
        <location evidence="1">Golgi apparatus membrane</location>
        <topology evidence="1">Peripheral membrane protein</topology>
    </subcellularLocation>
</comment>
<organism evidence="9">
    <name type="scientific">Drosophila grimshawi</name>
    <name type="common">Hawaiian fruit fly</name>
    <name type="synonym">Idiomyia grimshawi</name>
    <dbReference type="NCBI Taxonomy" id="7222"/>
    <lineage>
        <taxon>Eukaryota</taxon>
        <taxon>Metazoa</taxon>
        <taxon>Ecdysozoa</taxon>
        <taxon>Arthropoda</taxon>
        <taxon>Hexapoda</taxon>
        <taxon>Insecta</taxon>
        <taxon>Pterygota</taxon>
        <taxon>Neoptera</taxon>
        <taxon>Endopterygota</taxon>
        <taxon>Diptera</taxon>
        <taxon>Brachycera</taxon>
        <taxon>Muscomorpha</taxon>
        <taxon>Ephydroidea</taxon>
        <taxon>Drosophilidae</taxon>
        <taxon>Drosophila</taxon>
        <taxon>Hawaiian Drosophila</taxon>
    </lineage>
</organism>
<evidence type="ECO:0000259" key="7">
    <source>
        <dbReference type="Pfam" id="PF20649"/>
    </source>
</evidence>
<accession>B4JC84</accession>
<dbReference type="PANTHER" id="PTHR13228">
    <property type="entry name" value="CONSERVED OLIGOMERIC GOLGI COMPLEX COMPONENT 5"/>
    <property type="match status" value="1"/>
</dbReference>
<evidence type="ECO:0000259" key="6">
    <source>
        <dbReference type="Pfam" id="PF10392"/>
    </source>
</evidence>
<evidence type="ECO:0000256" key="5">
    <source>
        <dbReference type="SAM" id="MobiDB-lite"/>
    </source>
</evidence>
<dbReference type="Pfam" id="PF20649">
    <property type="entry name" value="COG5_C"/>
    <property type="match status" value="1"/>
</dbReference>
<feature type="region of interest" description="Disordered" evidence="5">
    <location>
        <begin position="1"/>
        <end position="26"/>
    </location>
</feature>
<dbReference type="OrthoDB" id="18786at2759"/>
<evidence type="ECO:0000313" key="8">
    <source>
        <dbReference type="EMBL" id="EDW04117.1"/>
    </source>
</evidence>
<dbReference type="EMBL" id="CH916368">
    <property type="protein sequence ID" value="EDW04117.1"/>
    <property type="molecule type" value="Genomic_DNA"/>
</dbReference>
<evidence type="ECO:0000256" key="2">
    <source>
        <dbReference type="ARBA" id="ARBA00020974"/>
    </source>
</evidence>
<dbReference type="InterPro" id="IPR019465">
    <property type="entry name" value="Cog5"/>
</dbReference>
<evidence type="ECO:0000256" key="1">
    <source>
        <dbReference type="ARBA" id="ARBA00004395"/>
    </source>
</evidence>
<dbReference type="InParanoid" id="B4JC84"/>
<dbReference type="PANTHER" id="PTHR13228:SF3">
    <property type="entry name" value="CONSERVED OLIGOMERIC GOLGI COMPLEX SUBUNIT 5"/>
    <property type="match status" value="1"/>
</dbReference>
<dbReference type="Pfam" id="PF10392">
    <property type="entry name" value="COG5_N"/>
    <property type="match status" value="1"/>
</dbReference>
<gene>
    <name evidence="8" type="primary">Dgri\GH10156</name>
    <name evidence="8" type="ORF">Dgri_GH10156</name>
</gene>
<dbReference type="PhylomeDB" id="B4JC84"/>
<keyword evidence="3" id="KW-0333">Golgi apparatus</keyword>
<dbReference type="InterPro" id="IPR049176">
    <property type="entry name" value="COG5_N"/>
</dbReference>
<dbReference type="OMA" id="MMVEYFE"/>
<dbReference type="FunCoup" id="B4JC84">
    <property type="interactions" value="945"/>
</dbReference>